<evidence type="ECO:0008006" key="3">
    <source>
        <dbReference type="Google" id="ProtNLM"/>
    </source>
</evidence>
<protein>
    <recommendedName>
        <fullName evidence="3">HNH nuclease domain-containing protein</fullName>
    </recommendedName>
</protein>
<organism evidence="1 2">
    <name type="scientific">Trametes cubensis</name>
    <dbReference type="NCBI Taxonomy" id="1111947"/>
    <lineage>
        <taxon>Eukaryota</taxon>
        <taxon>Fungi</taxon>
        <taxon>Dikarya</taxon>
        <taxon>Basidiomycota</taxon>
        <taxon>Agaricomycotina</taxon>
        <taxon>Agaricomycetes</taxon>
        <taxon>Polyporales</taxon>
        <taxon>Polyporaceae</taxon>
        <taxon>Trametes</taxon>
    </lineage>
</organism>
<sequence>MSEGIVAYQALIRDNHRCMVTGRLDSDSFTTGLTTDNPGEVISVTNCCHIFPDSLGNIVADASGPTEHESATVRTILARFGYEDICEELGLASTNANLHRLENVMTLDIMLRNVFDRLNMWFEAIDGQENTYKVVLAGGAARLATKGVIPEQVTFTSHKAGLQLPSPKYLRVHAACCKIAHMSGAAEYLDMVYGEMEELKVLAHDGTSADVLCYAIHDRLAALT</sequence>
<evidence type="ECO:0000313" key="1">
    <source>
        <dbReference type="EMBL" id="KAJ8474634.1"/>
    </source>
</evidence>
<dbReference type="EMBL" id="JAPEVG010000182">
    <property type="protein sequence ID" value="KAJ8474634.1"/>
    <property type="molecule type" value="Genomic_DNA"/>
</dbReference>
<accession>A0AAD7XC54</accession>
<evidence type="ECO:0000313" key="2">
    <source>
        <dbReference type="Proteomes" id="UP001215151"/>
    </source>
</evidence>
<dbReference type="Proteomes" id="UP001215151">
    <property type="component" value="Unassembled WGS sequence"/>
</dbReference>
<gene>
    <name evidence="1" type="ORF">ONZ51_g7079</name>
</gene>
<proteinExistence type="predicted"/>
<dbReference type="AlphaFoldDB" id="A0AAD7XC54"/>
<name>A0AAD7XC54_9APHY</name>
<keyword evidence="2" id="KW-1185">Reference proteome</keyword>
<comment type="caution">
    <text evidence="1">The sequence shown here is derived from an EMBL/GenBank/DDBJ whole genome shotgun (WGS) entry which is preliminary data.</text>
</comment>
<reference evidence="1" key="1">
    <citation type="submission" date="2022-11" db="EMBL/GenBank/DDBJ databases">
        <title>Genome Sequence of Cubamyces cubensis.</title>
        <authorList>
            <person name="Buettner E."/>
        </authorList>
    </citation>
    <scope>NUCLEOTIDE SEQUENCE</scope>
    <source>
        <strain evidence="1">MPL-01</strain>
    </source>
</reference>